<dbReference type="GO" id="GO:0005634">
    <property type="term" value="C:nucleus"/>
    <property type="evidence" value="ECO:0007669"/>
    <property type="project" value="UniProtKB-SubCell"/>
</dbReference>
<keyword evidence="10" id="KW-1185">Reference proteome</keyword>
<keyword evidence="4" id="KW-0804">Transcription</keyword>
<organism evidence="9 10">
    <name type="scientific">Tagetes erecta</name>
    <name type="common">African marigold</name>
    <dbReference type="NCBI Taxonomy" id="13708"/>
    <lineage>
        <taxon>Eukaryota</taxon>
        <taxon>Viridiplantae</taxon>
        <taxon>Streptophyta</taxon>
        <taxon>Embryophyta</taxon>
        <taxon>Tracheophyta</taxon>
        <taxon>Spermatophyta</taxon>
        <taxon>Magnoliopsida</taxon>
        <taxon>eudicotyledons</taxon>
        <taxon>Gunneridae</taxon>
        <taxon>Pentapetalae</taxon>
        <taxon>asterids</taxon>
        <taxon>campanulids</taxon>
        <taxon>Asterales</taxon>
        <taxon>Asteraceae</taxon>
        <taxon>Asteroideae</taxon>
        <taxon>Heliantheae alliance</taxon>
        <taxon>Tageteae</taxon>
        <taxon>Tagetes</taxon>
    </lineage>
</organism>
<evidence type="ECO:0000313" key="10">
    <source>
        <dbReference type="Proteomes" id="UP001229421"/>
    </source>
</evidence>
<dbReference type="FunFam" id="2.20.25.80:FF:000002">
    <property type="entry name" value="probable WRKY transcription factor 31"/>
    <property type="match status" value="1"/>
</dbReference>
<keyword evidence="3" id="KW-0238">DNA-binding</keyword>
<comment type="caution">
    <text evidence="9">The sequence shown here is derived from an EMBL/GenBank/DDBJ whole genome shotgun (WGS) entry which is preliminary data.</text>
</comment>
<dbReference type="EMBL" id="JAUHHV010000001">
    <property type="protein sequence ID" value="KAK1437761.1"/>
    <property type="molecule type" value="Genomic_DNA"/>
</dbReference>
<gene>
    <name evidence="9" type="ORF">QVD17_03559</name>
</gene>
<dbReference type="InterPro" id="IPR036576">
    <property type="entry name" value="WRKY_dom_sf"/>
</dbReference>
<dbReference type="Proteomes" id="UP001229421">
    <property type="component" value="Unassembled WGS sequence"/>
</dbReference>
<protein>
    <recommendedName>
        <fullName evidence="8">WRKY domain-containing protein</fullName>
    </recommendedName>
</protein>
<name>A0AAD8PA21_TARER</name>
<evidence type="ECO:0000256" key="6">
    <source>
        <dbReference type="ARBA" id="ARBA00061007"/>
    </source>
</evidence>
<feature type="compositionally biased region" description="Basic and acidic residues" evidence="7">
    <location>
        <begin position="156"/>
        <end position="174"/>
    </location>
</feature>
<dbReference type="GO" id="GO:0043565">
    <property type="term" value="F:sequence-specific DNA binding"/>
    <property type="evidence" value="ECO:0007669"/>
    <property type="project" value="InterPro"/>
</dbReference>
<dbReference type="PANTHER" id="PTHR31429">
    <property type="entry name" value="WRKY TRANSCRIPTION FACTOR 36-RELATED"/>
    <property type="match status" value="1"/>
</dbReference>
<dbReference type="AlphaFoldDB" id="A0AAD8PA21"/>
<accession>A0AAD8PA21</accession>
<evidence type="ECO:0000256" key="5">
    <source>
        <dbReference type="ARBA" id="ARBA00023242"/>
    </source>
</evidence>
<reference evidence="9" key="1">
    <citation type="journal article" date="2023" name="bioRxiv">
        <title>Improved chromosome-level genome assembly for marigold (Tagetes erecta).</title>
        <authorList>
            <person name="Jiang F."/>
            <person name="Yuan L."/>
            <person name="Wang S."/>
            <person name="Wang H."/>
            <person name="Xu D."/>
            <person name="Wang A."/>
            <person name="Fan W."/>
        </authorList>
    </citation>
    <scope>NUCLEOTIDE SEQUENCE</scope>
    <source>
        <strain evidence="9">WSJ</strain>
        <tissue evidence="9">Leaf</tissue>
    </source>
</reference>
<keyword evidence="2" id="KW-0805">Transcription regulation</keyword>
<dbReference type="InterPro" id="IPR044810">
    <property type="entry name" value="WRKY_plant"/>
</dbReference>
<dbReference type="SMART" id="SM00774">
    <property type="entry name" value="WRKY"/>
    <property type="match status" value="1"/>
</dbReference>
<evidence type="ECO:0000256" key="1">
    <source>
        <dbReference type="ARBA" id="ARBA00004123"/>
    </source>
</evidence>
<feature type="region of interest" description="Disordered" evidence="7">
    <location>
        <begin position="154"/>
        <end position="182"/>
    </location>
</feature>
<feature type="domain" description="WRKY" evidence="8">
    <location>
        <begin position="246"/>
        <end position="312"/>
    </location>
</feature>
<dbReference type="PROSITE" id="PS50811">
    <property type="entry name" value="WRKY"/>
    <property type="match status" value="1"/>
</dbReference>
<evidence type="ECO:0000256" key="7">
    <source>
        <dbReference type="SAM" id="MobiDB-lite"/>
    </source>
</evidence>
<dbReference type="InterPro" id="IPR003657">
    <property type="entry name" value="WRKY_dom"/>
</dbReference>
<dbReference type="Pfam" id="PF03106">
    <property type="entry name" value="WRKY"/>
    <property type="match status" value="1"/>
</dbReference>
<evidence type="ECO:0000256" key="3">
    <source>
        <dbReference type="ARBA" id="ARBA00023125"/>
    </source>
</evidence>
<evidence type="ECO:0000256" key="4">
    <source>
        <dbReference type="ARBA" id="ARBA00023163"/>
    </source>
</evidence>
<sequence>MSRPANLNFNSIEATFNMETRPMFSFFENVVEEEPQIKINHFHHDNDHDQTLVSKTSPLQEMKSIEEEDLTKDYKQDVLVSSAKAEMGQVREENKKLKHELSTVLKDYKSLQLHFNDFFQQEEVEKSAQKLDHDQEDDGGNELISLSLGTFSSYKHKNDGPKKEDCFRKNKQATDDENDDQELKLGLGCEFDPTPTRVDSNNVKKDEKTQTMELPVHGLKTDRSDDNELLDQIPLKKARVSVKVVCDAQTMNDGCQWRKYGQKIAKGNPCPRAYYRCTLSSSCPVRKHVQRCADDRSVLITTYEGTHNHPLSVSATAMASTTSAAASMLKSTSSTSQVGLTTTGAASTTAFSSHHGMGYNSRAPQYSFYLPKTTISTYQSHPTITLDLTSNPHFNTSNSSNFIMSPRFSSSTCLNFSSPSSSSSLFCSSIESNYKNTIPFSYHGKQTPSHDNFTINSRSASQHHSSDTIAAATKALTSNPSFRSALAASITSLVRNVGGGSKI</sequence>
<proteinExistence type="inferred from homology"/>
<dbReference type="PANTHER" id="PTHR31429:SF119">
    <property type="entry name" value="WRKY DOMAIN-CONTAINING PROTEIN-RELATED"/>
    <property type="match status" value="1"/>
</dbReference>
<keyword evidence="5" id="KW-0539">Nucleus</keyword>
<evidence type="ECO:0000259" key="8">
    <source>
        <dbReference type="PROSITE" id="PS50811"/>
    </source>
</evidence>
<comment type="similarity">
    <text evidence="6">Belongs to the WRKY group II-b family.</text>
</comment>
<evidence type="ECO:0000256" key="2">
    <source>
        <dbReference type="ARBA" id="ARBA00023015"/>
    </source>
</evidence>
<dbReference type="Gene3D" id="2.20.25.80">
    <property type="entry name" value="WRKY domain"/>
    <property type="match status" value="1"/>
</dbReference>
<dbReference type="SUPFAM" id="SSF118290">
    <property type="entry name" value="WRKY DNA-binding domain"/>
    <property type="match status" value="1"/>
</dbReference>
<evidence type="ECO:0000313" key="9">
    <source>
        <dbReference type="EMBL" id="KAK1437761.1"/>
    </source>
</evidence>
<comment type="subcellular location">
    <subcellularLocation>
        <location evidence="1">Nucleus</location>
    </subcellularLocation>
</comment>
<dbReference type="GO" id="GO:0003700">
    <property type="term" value="F:DNA-binding transcription factor activity"/>
    <property type="evidence" value="ECO:0007669"/>
    <property type="project" value="InterPro"/>
</dbReference>